<feature type="transmembrane region" description="Helical" evidence="1">
    <location>
        <begin position="105"/>
        <end position="125"/>
    </location>
</feature>
<protein>
    <submittedName>
        <fullName evidence="2">OpgC protein</fullName>
    </submittedName>
</protein>
<sequence>MSQIAPVPIRKNTEKTTAWRYALSDKRDLRIDFMRGIALVMMVVAHTEVMSIFNIFTWERFGLVTGAEGFVILSGFMLGMLNRARLQKAVLLTISWGLYLRAWKIYRVNIIIILSFLLLGYLPFINVFEVTHFTDRYSGTTWSLYPVTPQIKETWFNIVLYLQIGPHQTQILGLYIFLLLLSPLFLGMLQRGYVYWLLGLSLLVYGCWQIWPVRMTPSQFEFAFPLLAWQFIFVLGMCSGWYKEDLISFARTPAGKVVLVALVMIALVLGFIAQNHTNPFMPPALLMHSLSPENFNAFYHTWAAKNGLGPVRVVNDISLMVTVYLLLTWCWQPLYRLAGWFLIPLGQHSLYTFILHVYVVFLVSQFVTFDLWRQYWVVNTFIHAATLGVLWLMAKYNVAARWIPN</sequence>
<name>A0A736PEE2_SALET</name>
<dbReference type="EMBL" id="DAASZT010000011">
    <property type="protein sequence ID" value="HAE7705479.1"/>
    <property type="molecule type" value="Genomic_DNA"/>
</dbReference>
<gene>
    <name evidence="2" type="ORF">G4P47_004530</name>
</gene>
<keyword evidence="1" id="KW-0812">Transmembrane</keyword>
<feature type="transmembrane region" description="Helical" evidence="1">
    <location>
        <begin position="317"/>
        <end position="338"/>
    </location>
</feature>
<comment type="caution">
    <text evidence="2">The sequence shown here is derived from an EMBL/GenBank/DDBJ whole genome shotgun (WGS) entry which is preliminary data.</text>
</comment>
<feature type="transmembrane region" description="Helical" evidence="1">
    <location>
        <begin position="36"/>
        <end position="56"/>
    </location>
</feature>
<dbReference type="AlphaFoldDB" id="A0A736PEE2"/>
<reference evidence="2" key="1">
    <citation type="journal article" date="2018" name="Genome Biol.">
        <title>SKESA: strategic k-mer extension for scrupulous assemblies.</title>
        <authorList>
            <person name="Souvorov A."/>
            <person name="Agarwala R."/>
            <person name="Lipman D.J."/>
        </authorList>
    </citation>
    <scope>NUCLEOTIDE SEQUENCE</scope>
    <source>
        <strain evidence="2">13-4047</strain>
    </source>
</reference>
<accession>A0A736PEE2</accession>
<dbReference type="Pfam" id="PF10129">
    <property type="entry name" value="OpgC_C"/>
    <property type="match status" value="1"/>
</dbReference>
<keyword evidence="1" id="KW-0472">Membrane</keyword>
<dbReference type="PANTHER" id="PTHR38592:SF3">
    <property type="entry name" value="BLL4819 PROTEIN"/>
    <property type="match status" value="1"/>
</dbReference>
<evidence type="ECO:0000256" key="1">
    <source>
        <dbReference type="SAM" id="Phobius"/>
    </source>
</evidence>
<feature type="transmembrane region" description="Helical" evidence="1">
    <location>
        <begin position="193"/>
        <end position="211"/>
    </location>
</feature>
<organism evidence="2">
    <name type="scientific">Salmonella enterica subsp. enterica serovar Javiana</name>
    <dbReference type="NCBI Taxonomy" id="363569"/>
    <lineage>
        <taxon>Bacteria</taxon>
        <taxon>Pseudomonadati</taxon>
        <taxon>Pseudomonadota</taxon>
        <taxon>Gammaproteobacteria</taxon>
        <taxon>Enterobacterales</taxon>
        <taxon>Enterobacteriaceae</taxon>
        <taxon>Salmonella</taxon>
    </lineage>
</organism>
<evidence type="ECO:0000313" key="2">
    <source>
        <dbReference type="EMBL" id="HAE7705479.1"/>
    </source>
</evidence>
<reference evidence="2" key="2">
    <citation type="submission" date="2018-07" db="EMBL/GenBank/DDBJ databases">
        <authorList>
            <consortium name="NCBI Pathogen Detection Project"/>
        </authorList>
    </citation>
    <scope>NUCLEOTIDE SEQUENCE</scope>
    <source>
        <strain evidence="2">13-4047</strain>
    </source>
</reference>
<proteinExistence type="predicted"/>
<feature type="transmembrane region" description="Helical" evidence="1">
    <location>
        <begin position="169"/>
        <end position="186"/>
    </location>
</feature>
<feature type="transmembrane region" description="Helical" evidence="1">
    <location>
        <begin position="62"/>
        <end position="84"/>
    </location>
</feature>
<feature type="transmembrane region" description="Helical" evidence="1">
    <location>
        <begin position="375"/>
        <end position="394"/>
    </location>
</feature>
<keyword evidence="1" id="KW-1133">Transmembrane helix</keyword>
<feature type="transmembrane region" description="Helical" evidence="1">
    <location>
        <begin position="254"/>
        <end position="273"/>
    </location>
</feature>
<dbReference type="InterPro" id="IPR014550">
    <property type="entry name" value="UCP028704_OpgC"/>
</dbReference>
<feature type="transmembrane region" description="Helical" evidence="1">
    <location>
        <begin position="223"/>
        <end position="242"/>
    </location>
</feature>
<dbReference type="PANTHER" id="PTHR38592">
    <property type="entry name" value="BLL4819 PROTEIN"/>
    <property type="match status" value="1"/>
</dbReference>